<comment type="similarity">
    <text evidence="2">Belongs to the SUA5 family.</text>
</comment>
<evidence type="ECO:0000313" key="13">
    <source>
        <dbReference type="EMBL" id="MBD2188528.1"/>
    </source>
</evidence>
<evidence type="ECO:0000256" key="1">
    <source>
        <dbReference type="ARBA" id="ARBA00004496"/>
    </source>
</evidence>
<dbReference type="RefSeq" id="WP_190403376.1">
    <property type="nucleotide sequence ID" value="NZ_JACJQB010000017.1"/>
</dbReference>
<keyword evidence="6" id="KW-0819">tRNA processing</keyword>
<dbReference type="Pfam" id="PF01300">
    <property type="entry name" value="Sua5_yciO_yrdC"/>
    <property type="match status" value="1"/>
</dbReference>
<dbReference type="PANTHER" id="PTHR17490">
    <property type="entry name" value="SUA5"/>
    <property type="match status" value="1"/>
</dbReference>
<comment type="subcellular location">
    <subcellularLocation>
        <location evidence="1">Cytoplasm</location>
    </subcellularLocation>
</comment>
<evidence type="ECO:0000259" key="12">
    <source>
        <dbReference type="PROSITE" id="PS51163"/>
    </source>
</evidence>
<keyword evidence="7" id="KW-0548">Nucleotidyltransferase</keyword>
<dbReference type="SUPFAM" id="SSF55821">
    <property type="entry name" value="YrdC/RibB"/>
    <property type="match status" value="1"/>
</dbReference>
<evidence type="ECO:0000256" key="6">
    <source>
        <dbReference type="ARBA" id="ARBA00022694"/>
    </source>
</evidence>
<evidence type="ECO:0000256" key="5">
    <source>
        <dbReference type="ARBA" id="ARBA00022679"/>
    </source>
</evidence>
<evidence type="ECO:0000256" key="10">
    <source>
        <dbReference type="ARBA" id="ARBA00029774"/>
    </source>
</evidence>
<gene>
    <name evidence="13" type="ORF">H6F41_10260</name>
</gene>
<evidence type="ECO:0000256" key="8">
    <source>
        <dbReference type="ARBA" id="ARBA00022741"/>
    </source>
</evidence>
<evidence type="ECO:0000256" key="4">
    <source>
        <dbReference type="ARBA" id="ARBA00022490"/>
    </source>
</evidence>
<dbReference type="EMBL" id="JACJQB010000017">
    <property type="protein sequence ID" value="MBD2188528.1"/>
    <property type="molecule type" value="Genomic_DNA"/>
</dbReference>
<keyword evidence="9" id="KW-0067">ATP-binding</keyword>
<keyword evidence="4" id="KW-0963">Cytoplasm</keyword>
<evidence type="ECO:0000256" key="11">
    <source>
        <dbReference type="ARBA" id="ARBA00048366"/>
    </source>
</evidence>
<keyword evidence="14" id="KW-1185">Reference proteome</keyword>
<dbReference type="InterPro" id="IPR050156">
    <property type="entry name" value="TC-AMP_synthase_SUA5"/>
</dbReference>
<comment type="catalytic activity">
    <reaction evidence="11">
        <text>L-threonine + hydrogencarbonate + ATP = L-threonylcarbamoyladenylate + diphosphate + H2O</text>
        <dbReference type="Rhea" id="RHEA:36407"/>
        <dbReference type="ChEBI" id="CHEBI:15377"/>
        <dbReference type="ChEBI" id="CHEBI:17544"/>
        <dbReference type="ChEBI" id="CHEBI:30616"/>
        <dbReference type="ChEBI" id="CHEBI:33019"/>
        <dbReference type="ChEBI" id="CHEBI:57926"/>
        <dbReference type="ChEBI" id="CHEBI:73682"/>
        <dbReference type="EC" id="2.7.7.87"/>
    </reaction>
</comment>
<evidence type="ECO:0000313" key="14">
    <source>
        <dbReference type="Proteomes" id="UP000642094"/>
    </source>
</evidence>
<evidence type="ECO:0000256" key="2">
    <source>
        <dbReference type="ARBA" id="ARBA00007663"/>
    </source>
</evidence>
<evidence type="ECO:0000256" key="9">
    <source>
        <dbReference type="ARBA" id="ARBA00022840"/>
    </source>
</evidence>
<dbReference type="PANTHER" id="PTHR17490:SF16">
    <property type="entry name" value="THREONYLCARBAMOYL-AMP SYNTHASE"/>
    <property type="match status" value="1"/>
</dbReference>
<dbReference type="PROSITE" id="PS51163">
    <property type="entry name" value="YRDC"/>
    <property type="match status" value="1"/>
</dbReference>
<keyword evidence="5" id="KW-0808">Transferase</keyword>
<keyword evidence="8" id="KW-0547">Nucleotide-binding</keyword>
<dbReference type="Gene3D" id="3.90.870.10">
    <property type="entry name" value="DHBP synthase"/>
    <property type="match status" value="1"/>
</dbReference>
<dbReference type="EC" id="2.7.7.87" evidence="3"/>
<organism evidence="13 14">
    <name type="scientific">Pseudanabaena mucicola FACHB-723</name>
    <dbReference type="NCBI Taxonomy" id="2692860"/>
    <lineage>
        <taxon>Bacteria</taxon>
        <taxon>Bacillati</taxon>
        <taxon>Cyanobacteriota</taxon>
        <taxon>Cyanophyceae</taxon>
        <taxon>Pseudanabaenales</taxon>
        <taxon>Pseudanabaenaceae</taxon>
        <taxon>Pseudanabaena</taxon>
    </lineage>
</organism>
<reference evidence="13 14" key="1">
    <citation type="journal article" date="2020" name="ISME J.">
        <title>Comparative genomics reveals insights into cyanobacterial evolution and habitat adaptation.</title>
        <authorList>
            <person name="Chen M.Y."/>
            <person name="Teng W.K."/>
            <person name="Zhao L."/>
            <person name="Hu C.X."/>
            <person name="Zhou Y.K."/>
            <person name="Han B.P."/>
            <person name="Song L.R."/>
            <person name="Shu W.S."/>
        </authorList>
    </citation>
    <scope>NUCLEOTIDE SEQUENCE [LARGE SCALE GENOMIC DNA]</scope>
    <source>
        <strain evidence="13 14">FACHB-723</strain>
    </source>
</reference>
<evidence type="ECO:0000256" key="3">
    <source>
        <dbReference type="ARBA" id="ARBA00012584"/>
    </source>
</evidence>
<accession>A0ABR7ZX37</accession>
<sequence length="193" mass="20837">MALVSFASLVAGARSGKLVSFPTDTVPALAVRPDRSADVFQLKQRSQDKPLILMASNWESFLPFLDTDHPALSVWQQMAQQYFAGAVTLVLPASQRGGKLNQGFKTLGVRIPDNKIAIAILQQTGAMLTTSANKSNQPPLRKMLEISTSFPSVNTLGDGIDINELTGSGLPSTVIEWTMEGWLVRRQGAVQIG</sequence>
<dbReference type="InterPro" id="IPR017945">
    <property type="entry name" value="DHBP_synth_RibB-like_a/b_dom"/>
</dbReference>
<feature type="domain" description="YrdC-like" evidence="12">
    <location>
        <begin position="3"/>
        <end position="190"/>
    </location>
</feature>
<dbReference type="Proteomes" id="UP000642094">
    <property type="component" value="Unassembled WGS sequence"/>
</dbReference>
<proteinExistence type="inferred from homology"/>
<protein>
    <recommendedName>
        <fullName evidence="10">L-threonylcarbamoyladenylate synthase</fullName>
        <ecNumber evidence="3">2.7.7.87</ecNumber>
    </recommendedName>
    <alternativeName>
        <fullName evidence="10">L-threonylcarbamoyladenylate synthase</fullName>
    </alternativeName>
</protein>
<comment type="caution">
    <text evidence="13">The sequence shown here is derived from an EMBL/GenBank/DDBJ whole genome shotgun (WGS) entry which is preliminary data.</text>
</comment>
<name>A0ABR7ZX37_9CYAN</name>
<evidence type="ECO:0000256" key="7">
    <source>
        <dbReference type="ARBA" id="ARBA00022695"/>
    </source>
</evidence>
<dbReference type="InterPro" id="IPR006070">
    <property type="entry name" value="Sua5-like_dom"/>
</dbReference>